<feature type="non-terminal residue" evidence="1">
    <location>
        <position position="64"/>
    </location>
</feature>
<keyword evidence="2" id="KW-1185">Reference proteome</keyword>
<protein>
    <submittedName>
        <fullName evidence="1">Uncharacterized protein</fullName>
    </submittedName>
</protein>
<accession>A0ABQ9EAT7</accession>
<dbReference type="EMBL" id="JARBDR010000919">
    <property type="protein sequence ID" value="KAJ8300373.1"/>
    <property type="molecule type" value="Genomic_DNA"/>
</dbReference>
<name>A0ABQ9EAT7_TEGGR</name>
<proteinExistence type="predicted"/>
<sequence length="64" mass="7559">MQLILLFGHSMEYLWKGFFPTELCGNSCTLNFRNFTRNIWFQNFFFSVSLVKVGKETDPDEPSE</sequence>
<evidence type="ECO:0000313" key="1">
    <source>
        <dbReference type="EMBL" id="KAJ8300373.1"/>
    </source>
</evidence>
<gene>
    <name evidence="1" type="ORF">KUTeg_021892</name>
</gene>
<organism evidence="1 2">
    <name type="scientific">Tegillarca granosa</name>
    <name type="common">Malaysian cockle</name>
    <name type="synonym">Anadara granosa</name>
    <dbReference type="NCBI Taxonomy" id="220873"/>
    <lineage>
        <taxon>Eukaryota</taxon>
        <taxon>Metazoa</taxon>
        <taxon>Spiralia</taxon>
        <taxon>Lophotrochozoa</taxon>
        <taxon>Mollusca</taxon>
        <taxon>Bivalvia</taxon>
        <taxon>Autobranchia</taxon>
        <taxon>Pteriomorphia</taxon>
        <taxon>Arcoida</taxon>
        <taxon>Arcoidea</taxon>
        <taxon>Arcidae</taxon>
        <taxon>Tegillarca</taxon>
    </lineage>
</organism>
<evidence type="ECO:0000313" key="2">
    <source>
        <dbReference type="Proteomes" id="UP001217089"/>
    </source>
</evidence>
<dbReference type="Proteomes" id="UP001217089">
    <property type="component" value="Unassembled WGS sequence"/>
</dbReference>
<comment type="caution">
    <text evidence="1">The sequence shown here is derived from an EMBL/GenBank/DDBJ whole genome shotgun (WGS) entry which is preliminary data.</text>
</comment>
<reference evidence="1 2" key="1">
    <citation type="submission" date="2022-12" db="EMBL/GenBank/DDBJ databases">
        <title>Chromosome-level genome of Tegillarca granosa.</title>
        <authorList>
            <person name="Kim J."/>
        </authorList>
    </citation>
    <scope>NUCLEOTIDE SEQUENCE [LARGE SCALE GENOMIC DNA]</scope>
    <source>
        <strain evidence="1">Teg-2019</strain>
        <tissue evidence="1">Adductor muscle</tissue>
    </source>
</reference>